<evidence type="ECO:0000256" key="1">
    <source>
        <dbReference type="SAM" id="MobiDB-lite"/>
    </source>
</evidence>
<proteinExistence type="predicted"/>
<name>A0ABP5ZNT0_STRLO</name>
<feature type="compositionally biased region" description="Basic and acidic residues" evidence="1">
    <location>
        <begin position="1"/>
        <end position="10"/>
    </location>
</feature>
<feature type="region of interest" description="Disordered" evidence="1">
    <location>
        <begin position="1"/>
        <end position="62"/>
    </location>
</feature>
<evidence type="ECO:0000313" key="3">
    <source>
        <dbReference type="Proteomes" id="UP001501777"/>
    </source>
</evidence>
<comment type="caution">
    <text evidence="2">The sequence shown here is derived from an EMBL/GenBank/DDBJ whole genome shotgun (WGS) entry which is preliminary data.</text>
</comment>
<keyword evidence="3" id="KW-1185">Reference proteome</keyword>
<sequence length="62" mass="6258">MEVGEREVVDPRAPVGARSPVPPGVYGSQHRTGTGQMPDDPGDGGGTSAAVQDKDRTAGAVI</sequence>
<evidence type="ECO:0000313" key="2">
    <source>
        <dbReference type="EMBL" id="GAA2501768.1"/>
    </source>
</evidence>
<dbReference type="EMBL" id="BAAASG010000011">
    <property type="protein sequence ID" value="GAA2501768.1"/>
    <property type="molecule type" value="Genomic_DNA"/>
</dbReference>
<feature type="compositionally biased region" description="Basic and acidic residues" evidence="1">
    <location>
        <begin position="52"/>
        <end position="62"/>
    </location>
</feature>
<reference evidence="3" key="1">
    <citation type="journal article" date="2019" name="Int. J. Syst. Evol. Microbiol.">
        <title>The Global Catalogue of Microorganisms (GCM) 10K type strain sequencing project: providing services to taxonomists for standard genome sequencing and annotation.</title>
        <authorList>
            <consortium name="The Broad Institute Genomics Platform"/>
            <consortium name="The Broad Institute Genome Sequencing Center for Infectious Disease"/>
            <person name="Wu L."/>
            <person name="Ma J."/>
        </authorList>
    </citation>
    <scope>NUCLEOTIDE SEQUENCE [LARGE SCALE GENOMIC DNA]</scope>
    <source>
        <strain evidence="3">JCM 4395</strain>
    </source>
</reference>
<accession>A0ABP5ZNT0</accession>
<gene>
    <name evidence="2" type="ORF">GCM10010276_50690</name>
</gene>
<organism evidence="2 3">
    <name type="scientific">Streptomyces longisporus</name>
    <dbReference type="NCBI Taxonomy" id="1948"/>
    <lineage>
        <taxon>Bacteria</taxon>
        <taxon>Bacillati</taxon>
        <taxon>Actinomycetota</taxon>
        <taxon>Actinomycetes</taxon>
        <taxon>Kitasatosporales</taxon>
        <taxon>Streptomycetaceae</taxon>
        <taxon>Streptomyces</taxon>
    </lineage>
</organism>
<protein>
    <submittedName>
        <fullName evidence="2">Uncharacterized protein</fullName>
    </submittedName>
</protein>
<dbReference type="Proteomes" id="UP001501777">
    <property type="component" value="Unassembled WGS sequence"/>
</dbReference>